<dbReference type="OrthoDB" id="2664453at2"/>
<dbReference type="AlphaFoldDB" id="A0A1G8FTY2"/>
<name>A0A1G8FTY2_ANETH</name>
<protein>
    <submittedName>
        <fullName evidence="1">Uncharacterized protein</fullName>
    </submittedName>
</protein>
<gene>
    <name evidence="1" type="ORF">SAMN04489735_10855</name>
</gene>
<sequence>MEKVKLTKAQADALEIAKSLKAYQNDISSLLIAHISHSGGECWAKEMGLHPLNHLDVETFARAVIVGYEVEMTPEEKVREKYESVDPWETYGNAYRQAIRDTLNILGIKIEGVNA</sequence>
<proteinExistence type="predicted"/>
<dbReference type="RefSeq" id="WP_091261624.1">
    <property type="nucleotide sequence ID" value="NZ_FNDE01000085.1"/>
</dbReference>
<accession>A0A1G8FTY2</accession>
<dbReference type="EMBL" id="FNDE01000085">
    <property type="protein sequence ID" value="SDH85599.1"/>
    <property type="molecule type" value="Genomic_DNA"/>
</dbReference>
<evidence type="ECO:0000313" key="1">
    <source>
        <dbReference type="EMBL" id="SDH85599.1"/>
    </source>
</evidence>
<dbReference type="Proteomes" id="UP000198956">
    <property type="component" value="Unassembled WGS sequence"/>
</dbReference>
<reference evidence="1 2" key="1">
    <citation type="submission" date="2016-10" db="EMBL/GenBank/DDBJ databases">
        <authorList>
            <person name="de Groot N.N."/>
        </authorList>
    </citation>
    <scope>NUCLEOTIDE SEQUENCE [LARGE SCALE GENOMIC DNA]</scope>
    <source>
        <strain evidence="1 2">L 420-91</strain>
    </source>
</reference>
<organism evidence="1 2">
    <name type="scientific">Aneurinibacillus thermoaerophilus</name>
    <dbReference type="NCBI Taxonomy" id="143495"/>
    <lineage>
        <taxon>Bacteria</taxon>
        <taxon>Bacillati</taxon>
        <taxon>Bacillota</taxon>
        <taxon>Bacilli</taxon>
        <taxon>Bacillales</taxon>
        <taxon>Paenibacillaceae</taxon>
        <taxon>Aneurinibacillus group</taxon>
        <taxon>Aneurinibacillus</taxon>
    </lineage>
</organism>
<evidence type="ECO:0000313" key="2">
    <source>
        <dbReference type="Proteomes" id="UP000198956"/>
    </source>
</evidence>